<organism evidence="1 2">
    <name type="scientific">Klebsiella phage vB_KleM_RaK2</name>
    <dbReference type="NCBI Taxonomy" id="1147094"/>
    <lineage>
        <taxon>Viruses</taxon>
        <taxon>Duplodnaviria</taxon>
        <taxon>Heunggongvirae</taxon>
        <taxon>Uroviricota</taxon>
        <taxon>Caudoviricetes</taxon>
        <taxon>Alcyoneusvirus</taxon>
        <taxon>Alcyoneusvirus RaK2</taxon>
    </lineage>
</organism>
<gene>
    <name evidence="1" type="ORF">RaK2_00440</name>
</gene>
<name>H6X4P7_9CAUD</name>
<reference evidence="1 2" key="1">
    <citation type="journal article" date="2012" name="J. Virol.">
        <title>Genome of Klebsiella sp.-Infecting Bacteriophage vB_KleM_RaK2.</title>
        <authorList>
            <person name="Simoliunas E."/>
            <person name="Kaliniene L."/>
            <person name="Truncaite L."/>
            <person name="Klausa V."/>
            <person name="Zajanckauskaite A."/>
            <person name="Meskys R."/>
        </authorList>
    </citation>
    <scope>NUCLEOTIDE SEQUENCE [LARGE SCALE GENOMIC DNA]</scope>
</reference>
<dbReference type="OrthoDB" id="11251at10239"/>
<dbReference type="KEGG" id="vg:14013028"/>
<dbReference type="RefSeq" id="YP_007007595.1">
    <property type="nucleotide sequence ID" value="NC_019526.1"/>
</dbReference>
<evidence type="ECO:0000313" key="2">
    <source>
        <dbReference type="Proteomes" id="UP000007524"/>
    </source>
</evidence>
<protein>
    <submittedName>
        <fullName evidence="1">Uncharacterized protein</fullName>
    </submittedName>
</protein>
<evidence type="ECO:0000313" key="1">
    <source>
        <dbReference type="EMBL" id="AFA44713.1"/>
    </source>
</evidence>
<sequence>MEKTSIIENGDINDILSLNGFKIHDIMFSVRDIIQCLFLCSKTMYDYYHSDLCNMFVITISTENSFVLSFPMNTNEEFIQAVLRNDNVTNAQTEVHRKKNTYTIKDDKIIMFVSKGFIMDNFIVKESYHDFKIEPDSSKVMIYASDIESITVSDPELE</sequence>
<dbReference type="Proteomes" id="UP000007524">
    <property type="component" value="Segment"/>
</dbReference>
<accession>H6X4P7</accession>
<dbReference type="EMBL" id="JQ513383">
    <property type="protein sequence ID" value="AFA44713.1"/>
    <property type="molecule type" value="Genomic_DNA"/>
</dbReference>
<keyword evidence="2" id="KW-1185">Reference proteome</keyword>
<dbReference type="GeneID" id="14013028"/>
<proteinExistence type="predicted"/>